<proteinExistence type="predicted"/>
<feature type="region of interest" description="Disordered" evidence="1">
    <location>
        <begin position="49"/>
        <end position="80"/>
    </location>
</feature>
<comment type="caution">
    <text evidence="2">The sequence shown here is derived from an EMBL/GenBank/DDBJ whole genome shotgun (WGS) entry which is preliminary data.</text>
</comment>
<sequence>MASTGWSRYQELCPYALASEWSVLFDFVLRVVFFRASPKSLARCNAKNVLQGSPAPTPDRRRLGPVQTSGRSNIKKSKEQ</sequence>
<evidence type="ECO:0000313" key="2">
    <source>
        <dbReference type="EMBL" id="MPC58585.1"/>
    </source>
</evidence>
<evidence type="ECO:0000313" key="3">
    <source>
        <dbReference type="Proteomes" id="UP000324222"/>
    </source>
</evidence>
<organism evidence="2 3">
    <name type="scientific">Portunus trituberculatus</name>
    <name type="common">Swimming crab</name>
    <name type="synonym">Neptunus trituberculatus</name>
    <dbReference type="NCBI Taxonomy" id="210409"/>
    <lineage>
        <taxon>Eukaryota</taxon>
        <taxon>Metazoa</taxon>
        <taxon>Ecdysozoa</taxon>
        <taxon>Arthropoda</taxon>
        <taxon>Crustacea</taxon>
        <taxon>Multicrustacea</taxon>
        <taxon>Malacostraca</taxon>
        <taxon>Eumalacostraca</taxon>
        <taxon>Eucarida</taxon>
        <taxon>Decapoda</taxon>
        <taxon>Pleocyemata</taxon>
        <taxon>Brachyura</taxon>
        <taxon>Eubrachyura</taxon>
        <taxon>Portunoidea</taxon>
        <taxon>Portunidae</taxon>
        <taxon>Portuninae</taxon>
        <taxon>Portunus</taxon>
    </lineage>
</organism>
<dbReference type="Proteomes" id="UP000324222">
    <property type="component" value="Unassembled WGS sequence"/>
</dbReference>
<protein>
    <submittedName>
        <fullName evidence="2">Uncharacterized protein</fullName>
    </submittedName>
</protein>
<accession>A0A5B7GMA5</accession>
<keyword evidence="3" id="KW-1185">Reference proteome</keyword>
<reference evidence="2 3" key="1">
    <citation type="submission" date="2019-05" db="EMBL/GenBank/DDBJ databases">
        <title>Another draft genome of Portunus trituberculatus and its Hox gene families provides insights of decapod evolution.</title>
        <authorList>
            <person name="Jeong J.-H."/>
            <person name="Song I."/>
            <person name="Kim S."/>
            <person name="Choi T."/>
            <person name="Kim D."/>
            <person name="Ryu S."/>
            <person name="Kim W."/>
        </authorList>
    </citation>
    <scope>NUCLEOTIDE SEQUENCE [LARGE SCALE GENOMIC DNA]</scope>
    <source>
        <tissue evidence="2">Muscle</tissue>
    </source>
</reference>
<dbReference type="AlphaFoldDB" id="A0A5B7GMA5"/>
<dbReference type="EMBL" id="VSRR010015808">
    <property type="protein sequence ID" value="MPC58585.1"/>
    <property type="molecule type" value="Genomic_DNA"/>
</dbReference>
<evidence type="ECO:0000256" key="1">
    <source>
        <dbReference type="SAM" id="MobiDB-lite"/>
    </source>
</evidence>
<name>A0A5B7GMA5_PORTR</name>
<gene>
    <name evidence="2" type="ORF">E2C01_052592</name>
</gene>